<keyword evidence="2" id="KW-1185">Reference proteome</keyword>
<protein>
    <submittedName>
        <fullName evidence="1">Uncharacterized protein</fullName>
    </submittedName>
</protein>
<dbReference type="OrthoDB" id="126204at2759"/>
<accession>A0A225V7A3</accession>
<dbReference type="Proteomes" id="UP000198211">
    <property type="component" value="Unassembled WGS sequence"/>
</dbReference>
<evidence type="ECO:0000313" key="1">
    <source>
        <dbReference type="EMBL" id="OWZ01361.1"/>
    </source>
</evidence>
<sequence>MADNNTGPAQRPAPAADDRLSYDETLARWSLHDCSGFFEPRRNAEMVKLFERWRATSGKPVTETPTVTMNSLDRA</sequence>
<dbReference type="EMBL" id="NBNE01006913">
    <property type="protein sequence ID" value="OWZ01361.1"/>
    <property type="molecule type" value="Genomic_DNA"/>
</dbReference>
<gene>
    <name evidence="1" type="ORF">PHMEG_00027267</name>
</gene>
<name>A0A225V7A3_9STRA</name>
<reference evidence="2" key="1">
    <citation type="submission" date="2017-03" db="EMBL/GenBank/DDBJ databases">
        <title>Phytopthora megakarya and P. palmivora, two closely related causual agents of cacao black pod achieved similar genome size and gene model numbers by different mechanisms.</title>
        <authorList>
            <person name="Ali S."/>
            <person name="Shao J."/>
            <person name="Larry D.J."/>
            <person name="Kronmiller B."/>
            <person name="Shen D."/>
            <person name="Strem M.D."/>
            <person name="Melnick R.L."/>
            <person name="Guiltinan M.J."/>
            <person name="Tyler B.M."/>
            <person name="Meinhardt L.W."/>
            <person name="Bailey B.A."/>
        </authorList>
    </citation>
    <scope>NUCLEOTIDE SEQUENCE [LARGE SCALE GENOMIC DNA]</scope>
    <source>
        <strain evidence="2">zdho120</strain>
    </source>
</reference>
<proteinExistence type="predicted"/>
<comment type="caution">
    <text evidence="1">The sequence shown here is derived from an EMBL/GenBank/DDBJ whole genome shotgun (WGS) entry which is preliminary data.</text>
</comment>
<organism evidence="1 2">
    <name type="scientific">Phytophthora megakarya</name>
    <dbReference type="NCBI Taxonomy" id="4795"/>
    <lineage>
        <taxon>Eukaryota</taxon>
        <taxon>Sar</taxon>
        <taxon>Stramenopiles</taxon>
        <taxon>Oomycota</taxon>
        <taxon>Peronosporomycetes</taxon>
        <taxon>Peronosporales</taxon>
        <taxon>Peronosporaceae</taxon>
        <taxon>Phytophthora</taxon>
    </lineage>
</organism>
<evidence type="ECO:0000313" key="2">
    <source>
        <dbReference type="Proteomes" id="UP000198211"/>
    </source>
</evidence>
<dbReference type="AlphaFoldDB" id="A0A225V7A3"/>